<dbReference type="PANTHER" id="PTHR30562:SF10">
    <property type="entry name" value="EXCINUCLEASE CHO"/>
    <property type="match status" value="1"/>
</dbReference>
<keyword evidence="5" id="KW-0234">DNA repair</keyword>
<dbReference type="GO" id="GO:0004518">
    <property type="term" value="F:nuclease activity"/>
    <property type="evidence" value="ECO:0007669"/>
    <property type="project" value="UniProtKB-KW"/>
</dbReference>
<dbReference type="FunFam" id="3.40.1440.10:FF:000004">
    <property type="entry name" value="UV-repair endonuclease Cho"/>
    <property type="match status" value="1"/>
</dbReference>
<evidence type="ECO:0000259" key="10">
    <source>
        <dbReference type="PROSITE" id="PS50164"/>
    </source>
</evidence>
<keyword evidence="2" id="KW-0228">DNA excision</keyword>
<dbReference type="GO" id="GO:0009432">
    <property type="term" value="P:SOS response"/>
    <property type="evidence" value="ECO:0007669"/>
    <property type="project" value="UniProtKB-KW"/>
</dbReference>
<dbReference type="GO" id="GO:0006289">
    <property type="term" value="P:nucleotide-excision repair"/>
    <property type="evidence" value="ECO:0007669"/>
    <property type="project" value="InterPro"/>
</dbReference>
<keyword evidence="3 11" id="KW-0378">Hydrolase</keyword>
<dbReference type="EMBL" id="LR131271">
    <property type="protein sequence ID" value="VDR27834.1"/>
    <property type="molecule type" value="Genomic_DNA"/>
</dbReference>
<sequence>MVRRQSAPRLEFEAAAIYAYPEHLRPWLASLPSLPGVYLFHGESDTLPLYIGKSVNIRSRVLSHLRTPDEAAMLRQARRISWHRTAGELGALLLEAQLIKQQQPLFNKRLRRTKQLCSLLLSDARPQVAYARELDFSRQEHLYGLFANRRAALQALTSLADEHRLCYGLLGLEPLSRGRACFRSALGRCAGACCGKESVEAHNARLHASMAQMRLVCWPWPGPVALEEKGPDMTRYHVIHNWLWLGAVETLAQAQTLTQLPAGFDHDGYKILCKPLLRGDFTLHPLQPES</sequence>
<evidence type="ECO:0000256" key="1">
    <source>
        <dbReference type="ARBA" id="ARBA00022763"/>
    </source>
</evidence>
<dbReference type="InterPro" id="IPR035901">
    <property type="entry name" value="GIY-YIG_endonuc_sf"/>
</dbReference>
<dbReference type="RefSeq" id="WP_128878399.1">
    <property type="nucleotide sequence ID" value="NZ_JADCSX010000007.1"/>
</dbReference>
<reference evidence="11 12" key="1">
    <citation type="submission" date="2018-12" db="EMBL/GenBank/DDBJ databases">
        <authorList>
            <consortium name="Pathogen Informatics"/>
        </authorList>
    </citation>
    <scope>NUCLEOTIDE SEQUENCE [LARGE SCALE GENOMIC DNA]</scope>
    <source>
        <strain evidence="11 12">NCTC13098</strain>
    </source>
</reference>
<evidence type="ECO:0000256" key="6">
    <source>
        <dbReference type="ARBA" id="ARBA00023236"/>
    </source>
</evidence>
<dbReference type="Gene3D" id="3.40.1440.10">
    <property type="entry name" value="GIY-YIG endonuclease"/>
    <property type="match status" value="1"/>
</dbReference>
<evidence type="ECO:0000256" key="4">
    <source>
        <dbReference type="ARBA" id="ARBA00022881"/>
    </source>
</evidence>
<dbReference type="InterPro" id="IPR050066">
    <property type="entry name" value="UvrABC_protein_C"/>
</dbReference>
<dbReference type="InterPro" id="IPR047296">
    <property type="entry name" value="GIY-YIG_UvrC_Cho"/>
</dbReference>
<protein>
    <recommendedName>
        <fullName evidence="7">Excinuclease cho</fullName>
    </recommendedName>
    <alternativeName>
        <fullName evidence="9">Endonuclease cho</fullName>
    </alternativeName>
    <alternativeName>
        <fullName evidence="8">UvrC homolog protein</fullName>
    </alternativeName>
</protein>
<evidence type="ECO:0000256" key="7">
    <source>
        <dbReference type="ARBA" id="ARBA00040756"/>
    </source>
</evidence>
<evidence type="ECO:0000256" key="2">
    <source>
        <dbReference type="ARBA" id="ARBA00022769"/>
    </source>
</evidence>
<dbReference type="PANTHER" id="PTHR30562">
    <property type="entry name" value="UVRC/OXIDOREDUCTASE"/>
    <property type="match status" value="1"/>
</dbReference>
<evidence type="ECO:0000256" key="9">
    <source>
        <dbReference type="ARBA" id="ARBA00042732"/>
    </source>
</evidence>
<organism evidence="11 12">
    <name type="scientific">Raoultella terrigena</name>
    <name type="common">Klebsiella terrigena</name>
    <dbReference type="NCBI Taxonomy" id="577"/>
    <lineage>
        <taxon>Bacteria</taxon>
        <taxon>Pseudomonadati</taxon>
        <taxon>Pseudomonadota</taxon>
        <taxon>Gammaproteobacteria</taxon>
        <taxon>Enterobacterales</taxon>
        <taxon>Enterobacteriaceae</taxon>
        <taxon>Klebsiella/Raoultella group</taxon>
        <taxon>Raoultella</taxon>
    </lineage>
</organism>
<dbReference type="PROSITE" id="PS50164">
    <property type="entry name" value="GIY_YIG"/>
    <property type="match status" value="1"/>
</dbReference>
<keyword evidence="4" id="KW-0267">Excision nuclease</keyword>
<name>A0A3P8J0I1_RAOTE</name>
<dbReference type="SUPFAM" id="SSF82771">
    <property type="entry name" value="GIY-YIG endonuclease"/>
    <property type="match status" value="1"/>
</dbReference>
<dbReference type="AlphaFoldDB" id="A0A3P8J0I1"/>
<dbReference type="CDD" id="cd10434">
    <property type="entry name" value="GIY-YIG_UvrC_Cho"/>
    <property type="match status" value="1"/>
</dbReference>
<evidence type="ECO:0000256" key="8">
    <source>
        <dbReference type="ARBA" id="ARBA00042138"/>
    </source>
</evidence>
<evidence type="ECO:0000256" key="5">
    <source>
        <dbReference type="ARBA" id="ARBA00023204"/>
    </source>
</evidence>
<dbReference type="GO" id="GO:0009380">
    <property type="term" value="C:excinuclease repair complex"/>
    <property type="evidence" value="ECO:0007669"/>
    <property type="project" value="TreeGrafter"/>
</dbReference>
<dbReference type="Proteomes" id="UP000274346">
    <property type="component" value="Chromosome"/>
</dbReference>
<dbReference type="GO" id="GO:0016787">
    <property type="term" value="F:hydrolase activity"/>
    <property type="evidence" value="ECO:0007669"/>
    <property type="project" value="UniProtKB-KW"/>
</dbReference>
<dbReference type="NCBIfam" id="NF007833">
    <property type="entry name" value="PRK10545.1"/>
    <property type="match status" value="1"/>
</dbReference>
<evidence type="ECO:0000313" key="11">
    <source>
        <dbReference type="EMBL" id="VDR27834.1"/>
    </source>
</evidence>
<keyword evidence="6" id="KW-0742">SOS response</keyword>
<proteinExistence type="predicted"/>
<dbReference type="SMART" id="SM00465">
    <property type="entry name" value="GIYc"/>
    <property type="match status" value="1"/>
</dbReference>
<dbReference type="KEGG" id="rtg:NCTC13098_04209"/>
<evidence type="ECO:0000313" key="12">
    <source>
        <dbReference type="Proteomes" id="UP000274346"/>
    </source>
</evidence>
<gene>
    <name evidence="11" type="primary">cho</name>
    <name evidence="11" type="ORF">NCTC13098_04209</name>
</gene>
<feature type="domain" description="GIY-YIG" evidence="10">
    <location>
        <begin position="33"/>
        <end position="108"/>
    </location>
</feature>
<dbReference type="InterPro" id="IPR000305">
    <property type="entry name" value="GIY-YIG_endonuc"/>
</dbReference>
<evidence type="ECO:0000256" key="3">
    <source>
        <dbReference type="ARBA" id="ARBA00022801"/>
    </source>
</evidence>
<keyword evidence="1" id="KW-0227">DNA damage</keyword>
<accession>A0A3P8J0I1</accession>